<dbReference type="CDD" id="cd06222">
    <property type="entry name" value="RNase_H_like"/>
    <property type="match status" value="1"/>
</dbReference>
<dbReference type="InterPro" id="IPR044730">
    <property type="entry name" value="RNase_H-like_dom_plant"/>
</dbReference>
<dbReference type="EMBL" id="JADFTS010000001">
    <property type="protein sequence ID" value="KAF9624895.1"/>
    <property type="molecule type" value="Genomic_DNA"/>
</dbReference>
<dbReference type="GO" id="GO:0003676">
    <property type="term" value="F:nucleic acid binding"/>
    <property type="evidence" value="ECO:0007669"/>
    <property type="project" value="InterPro"/>
</dbReference>
<keyword evidence="4" id="KW-1185">Reference proteome</keyword>
<evidence type="ECO:0000313" key="4">
    <source>
        <dbReference type="Proteomes" id="UP000631114"/>
    </source>
</evidence>
<evidence type="ECO:0000313" key="3">
    <source>
        <dbReference type="EMBL" id="KAF9624895.1"/>
    </source>
</evidence>
<dbReference type="PANTHER" id="PTHR47723:SF19">
    <property type="entry name" value="POLYNUCLEOTIDYL TRANSFERASE, RIBONUCLEASE H-LIKE SUPERFAMILY PROTEIN"/>
    <property type="match status" value="1"/>
</dbReference>
<protein>
    <recommendedName>
        <fullName evidence="2">RNase H type-1 domain-containing protein</fullName>
    </recommendedName>
</protein>
<feature type="domain" description="RNase H type-1" evidence="2">
    <location>
        <begin position="31"/>
        <end position="104"/>
    </location>
</feature>
<dbReference type="Gene3D" id="3.30.420.10">
    <property type="entry name" value="Ribonuclease H-like superfamily/Ribonuclease H"/>
    <property type="match status" value="1"/>
</dbReference>
<dbReference type="OrthoDB" id="651601at2759"/>
<feature type="region of interest" description="Disordered" evidence="1">
    <location>
        <begin position="195"/>
        <end position="221"/>
    </location>
</feature>
<evidence type="ECO:0000259" key="2">
    <source>
        <dbReference type="Pfam" id="PF13456"/>
    </source>
</evidence>
<gene>
    <name evidence="3" type="ORF">IFM89_015517</name>
</gene>
<dbReference type="PANTHER" id="PTHR47723">
    <property type="entry name" value="OS05G0353850 PROTEIN"/>
    <property type="match status" value="1"/>
</dbReference>
<organism evidence="3 4">
    <name type="scientific">Coptis chinensis</name>
    <dbReference type="NCBI Taxonomy" id="261450"/>
    <lineage>
        <taxon>Eukaryota</taxon>
        <taxon>Viridiplantae</taxon>
        <taxon>Streptophyta</taxon>
        <taxon>Embryophyta</taxon>
        <taxon>Tracheophyta</taxon>
        <taxon>Spermatophyta</taxon>
        <taxon>Magnoliopsida</taxon>
        <taxon>Ranunculales</taxon>
        <taxon>Ranunculaceae</taxon>
        <taxon>Coptidoideae</taxon>
        <taxon>Coptis</taxon>
    </lineage>
</organism>
<dbReference type="InterPro" id="IPR012337">
    <property type="entry name" value="RNaseH-like_sf"/>
</dbReference>
<dbReference type="GO" id="GO:0004523">
    <property type="term" value="F:RNA-DNA hybrid ribonuclease activity"/>
    <property type="evidence" value="ECO:0007669"/>
    <property type="project" value="InterPro"/>
</dbReference>
<name>A0A835MA23_9MAGN</name>
<dbReference type="InterPro" id="IPR002156">
    <property type="entry name" value="RNaseH_domain"/>
</dbReference>
<dbReference type="InterPro" id="IPR036397">
    <property type="entry name" value="RNaseH_sf"/>
</dbReference>
<sequence>MHRIGLQVNYVPSTFIECSWIKPGEDEVMLNPDGSVTASSCGYGGVLRNREGAVLGAYTGSSLNRSVTFQELLAVEKGLECALLMNLKKVRVATDSYRAMQIIQAINYRAWVPEPNLSSLGPLLMLEIVPLRKVCRRPETDYRLHFLHASKEQAGIELKSTGNLPSISTLRDISSVSDKTQIQIKQEGTADFPVMTSISSHPKESTTMETTPITKDGDSNDNTKIAQDYPVDDAALPFGIASSTGNGSGSENMELGI</sequence>
<accession>A0A835MA23</accession>
<proteinExistence type="predicted"/>
<evidence type="ECO:0000256" key="1">
    <source>
        <dbReference type="SAM" id="MobiDB-lite"/>
    </source>
</evidence>
<dbReference type="AlphaFoldDB" id="A0A835MA23"/>
<dbReference type="InterPro" id="IPR053151">
    <property type="entry name" value="RNase_H-like"/>
</dbReference>
<comment type="caution">
    <text evidence="3">The sequence shown here is derived from an EMBL/GenBank/DDBJ whole genome shotgun (WGS) entry which is preliminary data.</text>
</comment>
<dbReference type="Proteomes" id="UP000631114">
    <property type="component" value="Unassembled WGS sequence"/>
</dbReference>
<reference evidence="3 4" key="1">
    <citation type="submission" date="2020-10" db="EMBL/GenBank/DDBJ databases">
        <title>The Coptis chinensis genome and diversification of protoberbering-type alkaloids.</title>
        <authorList>
            <person name="Wang B."/>
            <person name="Shu S."/>
            <person name="Song C."/>
            <person name="Liu Y."/>
        </authorList>
    </citation>
    <scope>NUCLEOTIDE SEQUENCE [LARGE SCALE GENOMIC DNA]</scope>
    <source>
        <strain evidence="3">HL-2020</strain>
        <tissue evidence="3">Leaf</tissue>
    </source>
</reference>
<dbReference type="Pfam" id="PF13456">
    <property type="entry name" value="RVT_3"/>
    <property type="match status" value="1"/>
</dbReference>
<dbReference type="SUPFAM" id="SSF53098">
    <property type="entry name" value="Ribonuclease H-like"/>
    <property type="match status" value="1"/>
</dbReference>